<feature type="transmembrane region" description="Helical" evidence="11">
    <location>
        <begin position="37"/>
        <end position="54"/>
    </location>
</feature>
<proteinExistence type="predicted"/>
<keyword evidence="3 11" id="KW-0997">Cell inner membrane</keyword>
<evidence type="ECO:0000313" key="14">
    <source>
        <dbReference type="EMBL" id="MBO1328259.1"/>
    </source>
</evidence>
<evidence type="ECO:0000256" key="6">
    <source>
        <dbReference type="ARBA" id="ARBA00022692"/>
    </source>
</evidence>
<comment type="function">
    <text evidence="11">Catalytic subunit of cellulose synthase. It polymerizes uridine 5'-diphosphate glucose to cellulose.</text>
</comment>
<evidence type="ECO:0000256" key="11">
    <source>
        <dbReference type="RuleBase" id="RU365020"/>
    </source>
</evidence>
<feature type="transmembrane region" description="Helical" evidence="11">
    <location>
        <begin position="12"/>
        <end position="31"/>
    </location>
</feature>
<keyword evidence="2 11" id="KW-1003">Cell membrane</keyword>
<evidence type="ECO:0000256" key="4">
    <source>
        <dbReference type="ARBA" id="ARBA00022676"/>
    </source>
</evidence>
<evidence type="ECO:0000256" key="7">
    <source>
        <dbReference type="ARBA" id="ARBA00022916"/>
    </source>
</evidence>
<feature type="transmembrane region" description="Helical" evidence="11">
    <location>
        <begin position="61"/>
        <end position="79"/>
    </location>
</feature>
<dbReference type="Proteomes" id="UP000664399">
    <property type="component" value="Unassembled WGS sequence"/>
</dbReference>
<feature type="transmembrane region" description="Helical" evidence="11">
    <location>
        <begin position="386"/>
        <end position="412"/>
    </location>
</feature>
<feature type="transmembrane region" description="Helical" evidence="11">
    <location>
        <begin position="418"/>
        <end position="435"/>
    </location>
</feature>
<dbReference type="Gene3D" id="2.40.10.220">
    <property type="entry name" value="predicted glycosyltransferase like domains"/>
    <property type="match status" value="1"/>
</dbReference>
<dbReference type="RefSeq" id="WP_207854090.1">
    <property type="nucleotide sequence ID" value="NZ_JAFVMG010000005.1"/>
</dbReference>
<gene>
    <name evidence="14" type="primary">bcsA</name>
    <name evidence="14" type="ORF">J2D75_07190</name>
</gene>
<dbReference type="InterPro" id="IPR029044">
    <property type="entry name" value="Nucleotide-diphossugar_trans"/>
</dbReference>
<comment type="catalytic activity">
    <reaction evidence="10 11">
        <text>[(1-&gt;4)-beta-D-glucosyl](n) + UDP-alpha-D-glucose = [(1-&gt;4)-beta-D-glucosyl](n+1) + UDP + H(+)</text>
        <dbReference type="Rhea" id="RHEA:19929"/>
        <dbReference type="Rhea" id="RHEA-COMP:10033"/>
        <dbReference type="Rhea" id="RHEA-COMP:10034"/>
        <dbReference type="ChEBI" id="CHEBI:15378"/>
        <dbReference type="ChEBI" id="CHEBI:18246"/>
        <dbReference type="ChEBI" id="CHEBI:58223"/>
        <dbReference type="ChEBI" id="CHEBI:58885"/>
        <dbReference type="EC" id="2.4.1.12"/>
    </reaction>
</comment>
<evidence type="ECO:0000256" key="8">
    <source>
        <dbReference type="ARBA" id="ARBA00022989"/>
    </source>
</evidence>
<protein>
    <recommendedName>
        <fullName evidence="11">Cellulose synthase catalytic subunit [UDP-forming]</fullName>
        <ecNumber evidence="11">2.4.1.12</ecNumber>
    </recommendedName>
</protein>
<dbReference type="InterPro" id="IPR050321">
    <property type="entry name" value="Glycosyltr_2/OpgH_subfam"/>
</dbReference>
<comment type="subcellular location">
    <subcellularLocation>
        <location evidence="1">Cell inner membrane</location>
        <topology evidence="1">Multi-pass membrane protein</topology>
    </subcellularLocation>
</comment>
<feature type="transmembrane region" description="Helical" evidence="11">
    <location>
        <begin position="91"/>
        <end position="115"/>
    </location>
</feature>
<keyword evidence="5 11" id="KW-0808">Transferase</keyword>
<evidence type="ECO:0000259" key="13">
    <source>
        <dbReference type="Pfam" id="PF07238"/>
    </source>
</evidence>
<reference evidence="14 15" key="1">
    <citation type="submission" date="2021-03" db="EMBL/GenBank/DDBJ databases">
        <title>The complete genome sequence of Acetobacter suratthaniensis TBRC 1719.</title>
        <authorList>
            <person name="Charoenyingcharoen P."/>
            <person name="Yukphan P."/>
        </authorList>
    </citation>
    <scope>NUCLEOTIDE SEQUENCE [LARGE SCALE GENOMIC DNA]</scope>
    <source>
        <strain evidence="14 15">TBRC 1719</strain>
    </source>
</reference>
<feature type="transmembrane region" description="Helical" evidence="11">
    <location>
        <begin position="455"/>
        <end position="475"/>
    </location>
</feature>
<keyword evidence="11" id="KW-0973">c-di-GMP</keyword>
<dbReference type="Pfam" id="PF00535">
    <property type="entry name" value="Glycos_transf_2"/>
    <property type="match status" value="1"/>
</dbReference>
<feature type="transmembrane region" description="Helical" evidence="11">
    <location>
        <begin position="504"/>
        <end position="522"/>
    </location>
</feature>
<dbReference type="PANTHER" id="PTHR43867:SF2">
    <property type="entry name" value="CELLULOSE SYNTHASE CATALYTIC SUBUNIT A [UDP-FORMING]"/>
    <property type="match status" value="1"/>
</dbReference>
<evidence type="ECO:0000256" key="3">
    <source>
        <dbReference type="ARBA" id="ARBA00022519"/>
    </source>
</evidence>
<dbReference type="Gene3D" id="3.90.550.10">
    <property type="entry name" value="Spore Coat Polysaccharide Biosynthesis Protein SpsA, Chain A"/>
    <property type="match status" value="1"/>
</dbReference>
<evidence type="ECO:0000256" key="5">
    <source>
        <dbReference type="ARBA" id="ARBA00022679"/>
    </source>
</evidence>
<dbReference type="SUPFAM" id="SSF53448">
    <property type="entry name" value="Nucleotide-diphospho-sugar transferases"/>
    <property type="match status" value="1"/>
</dbReference>
<dbReference type="InterPro" id="IPR001173">
    <property type="entry name" value="Glyco_trans_2-like"/>
</dbReference>
<comment type="caution">
    <text evidence="14">The sequence shown here is derived from an EMBL/GenBank/DDBJ whole genome shotgun (WGS) entry which is preliminary data.</text>
</comment>
<sequence length="701" mass="79186">MQQSPPAPERISSLVPYVLILLGILLLLLASQAIISPAAQICLSIVILVCTLAVRGKSGHVGRLLMMGLSTFISLRYIFWRLLHTLEFDGWFQAFLMLTLLFAEVYSWIILFLGYMQLAWPLNRKEYPLPKDESLWPSIDVFIPTYNEDLSVVRNTVLAAKAMDWPADKLHVHLLDDGRREEFRVFADAVGVNYIVRANNLHAKAGNLNHALAHTSSELVAVFDCDHIPVKSFLTRTVGWMVQNRNISLIQTPQHFYSLDPFQRNLDISGHIPPESNLFYGLVQPGNDFWNATLFCGSCAVLRRTALDSIDGFAIETVTEDAHTSLKMQRKGWESAYLRETLAGGLATESLALHVGQRIRWARGMVQIFRTDNPLIGRGLSLGQRFCYLSAMLHFFFPIPRIIFLLAPMAFLFLGQNIIYATPLAVMTYVIPHLLQSVLTQSRMQGRWRYSVWNYVYETAIAIFLAPVVVVAFFAPKRGTFNVTAKGGLITKDYLDTRMVRPNIIMGILLILATVTGVTGMIETRAHPVLFQTYCMNLLWTSGNLLIVLAAITVGYERKQVRRAPRIAAQLDIVLYDPEGKQRYPAQTQDLSKGGLSVKATAPLPADLKLVEVHYTNRRDKISMNVPARIINLRDGLVRLEWACRDTQDETAIIEMIFGRSDAWLHWSNYSNDKPLQSLSMLARNVANLLMIIVLRRTPQV</sequence>
<dbReference type="PANTHER" id="PTHR43867">
    <property type="entry name" value="CELLULOSE SYNTHASE CATALYTIC SUBUNIT A [UDP-FORMING]"/>
    <property type="match status" value="1"/>
</dbReference>
<dbReference type="SUPFAM" id="SSF141371">
    <property type="entry name" value="PilZ domain-like"/>
    <property type="match status" value="1"/>
</dbReference>
<dbReference type="InterPro" id="IPR009875">
    <property type="entry name" value="PilZ_domain"/>
</dbReference>
<dbReference type="Pfam" id="PF07238">
    <property type="entry name" value="PilZ"/>
    <property type="match status" value="1"/>
</dbReference>
<organism evidence="14 15">
    <name type="scientific">Acetobacter suratthaniensis</name>
    <dbReference type="NCBI Taxonomy" id="1502841"/>
    <lineage>
        <taxon>Bacteria</taxon>
        <taxon>Pseudomonadati</taxon>
        <taxon>Pseudomonadota</taxon>
        <taxon>Alphaproteobacteria</taxon>
        <taxon>Acetobacterales</taxon>
        <taxon>Acetobacteraceae</taxon>
        <taxon>Acetobacter</taxon>
    </lineage>
</organism>
<dbReference type="EMBL" id="JAFVMG010000005">
    <property type="protein sequence ID" value="MBO1328259.1"/>
    <property type="molecule type" value="Genomic_DNA"/>
</dbReference>
<keyword evidence="6 11" id="KW-0812">Transmembrane</keyword>
<name>A0ABS3LLM0_9PROT</name>
<dbReference type="PRINTS" id="PR01439">
    <property type="entry name" value="CELLSNTHASEA"/>
</dbReference>
<evidence type="ECO:0000313" key="15">
    <source>
        <dbReference type="Proteomes" id="UP000664399"/>
    </source>
</evidence>
<keyword evidence="8 11" id="KW-1133">Transmembrane helix</keyword>
<dbReference type="EC" id="2.4.1.12" evidence="11"/>
<dbReference type="CDD" id="cd06421">
    <property type="entry name" value="CESA_CelA_like"/>
    <property type="match status" value="1"/>
</dbReference>
<dbReference type="NCBIfam" id="TIGR03030">
    <property type="entry name" value="CelA"/>
    <property type="match status" value="1"/>
</dbReference>
<evidence type="ECO:0000259" key="12">
    <source>
        <dbReference type="Pfam" id="PF00535"/>
    </source>
</evidence>
<comment type="pathway">
    <text evidence="11">Glycan metabolism; bacterial cellulose biosynthesis.</text>
</comment>
<feature type="domain" description="Glycosyltransferase 2-like" evidence="12">
    <location>
        <begin position="141"/>
        <end position="309"/>
    </location>
</feature>
<accession>A0ABS3LLM0</accession>
<evidence type="ECO:0000256" key="10">
    <source>
        <dbReference type="ARBA" id="ARBA00048682"/>
    </source>
</evidence>
<feature type="transmembrane region" description="Helical" evidence="11">
    <location>
        <begin position="534"/>
        <end position="556"/>
    </location>
</feature>
<evidence type="ECO:0000256" key="9">
    <source>
        <dbReference type="ARBA" id="ARBA00023136"/>
    </source>
</evidence>
<keyword evidence="9 11" id="KW-0472">Membrane</keyword>
<keyword evidence="4 11" id="KW-0328">Glycosyltransferase</keyword>
<feature type="domain" description="PilZ" evidence="13">
    <location>
        <begin position="560"/>
        <end position="658"/>
    </location>
</feature>
<comment type="cofactor">
    <cofactor evidence="11">
        <name>Mg(2+)</name>
        <dbReference type="ChEBI" id="CHEBI:18420"/>
    </cofactor>
</comment>
<evidence type="ECO:0000256" key="1">
    <source>
        <dbReference type="ARBA" id="ARBA00004429"/>
    </source>
</evidence>
<keyword evidence="15" id="KW-1185">Reference proteome</keyword>
<keyword evidence="7 11" id="KW-0135">Cellulose biosynthesis</keyword>
<evidence type="ECO:0000256" key="2">
    <source>
        <dbReference type="ARBA" id="ARBA00022475"/>
    </source>
</evidence>
<dbReference type="InterPro" id="IPR003919">
    <property type="entry name" value="Cell_synth_A"/>
</dbReference>